<proteinExistence type="predicted"/>
<organism evidence="1 2">
    <name type="scientific">Fusarium avenaceum</name>
    <dbReference type="NCBI Taxonomy" id="40199"/>
    <lineage>
        <taxon>Eukaryota</taxon>
        <taxon>Fungi</taxon>
        <taxon>Dikarya</taxon>
        <taxon>Ascomycota</taxon>
        <taxon>Pezizomycotina</taxon>
        <taxon>Sordariomycetes</taxon>
        <taxon>Hypocreomycetidae</taxon>
        <taxon>Hypocreales</taxon>
        <taxon>Nectriaceae</taxon>
        <taxon>Fusarium</taxon>
        <taxon>Fusarium tricinctum species complex</taxon>
    </lineage>
</organism>
<dbReference type="PANTHER" id="PTHR21310:SF58">
    <property type="entry name" value="AMINOGLYCOSIDE PHOSPHOTRANSFERASE DOMAIN-CONTAINING PROTEIN"/>
    <property type="match status" value="1"/>
</dbReference>
<evidence type="ECO:0008006" key="3">
    <source>
        <dbReference type="Google" id="ProtNLM"/>
    </source>
</evidence>
<comment type="caution">
    <text evidence="1">The sequence shown here is derived from an EMBL/GenBank/DDBJ whole genome shotgun (WGS) entry which is preliminary data.</text>
</comment>
<gene>
    <name evidence="1" type="ORF">KAF25_008634</name>
</gene>
<accession>A0A9P7HFQ8</accession>
<evidence type="ECO:0000313" key="2">
    <source>
        <dbReference type="Proteomes" id="UP000782241"/>
    </source>
</evidence>
<dbReference type="SUPFAM" id="SSF56112">
    <property type="entry name" value="Protein kinase-like (PK-like)"/>
    <property type="match status" value="1"/>
</dbReference>
<dbReference type="InterPro" id="IPR011009">
    <property type="entry name" value="Kinase-like_dom_sf"/>
</dbReference>
<dbReference type="Proteomes" id="UP000782241">
    <property type="component" value="Unassembled WGS sequence"/>
</dbReference>
<evidence type="ECO:0000313" key="1">
    <source>
        <dbReference type="EMBL" id="KAG5664900.1"/>
    </source>
</evidence>
<sequence>MSNIPLELSPDRFHEVNDNSWIIDHVIITRHQSKPSEPCWPDGEGGFFSIGEAPTPMPPTRPPSHVCPITDIGNPWLDQGTWRVGLAHLRVSRSNYGTREHVTLEALAKRSLSFQIPQVYYHKDIGTSYYIVYSELPGTPLVKAWPKANRTARIQWTQQIAVAYHELSKWRGDRICGVDGGNLDYFWLSADYPQLPSSYHPEVLRANCEEIGLDCSEIVFTHNYMMPLSFTVDEVQGLVGICKWEYAGFLPKDWIRTMTKSNSFTESVGVVKRLWLKPDEDEWCSMIEGALAHSGFKEFWQEAGEWRSKIRRRQNPHLHQPPTA</sequence>
<name>A0A9P7HFQ8_9HYPO</name>
<dbReference type="EMBL" id="JAGPUO010000002">
    <property type="protein sequence ID" value="KAG5664900.1"/>
    <property type="molecule type" value="Genomic_DNA"/>
</dbReference>
<dbReference type="PANTHER" id="PTHR21310">
    <property type="entry name" value="AMINOGLYCOSIDE PHOSPHOTRANSFERASE-RELATED-RELATED"/>
    <property type="match status" value="1"/>
</dbReference>
<dbReference type="InterPro" id="IPR051678">
    <property type="entry name" value="AGP_Transferase"/>
</dbReference>
<dbReference type="AlphaFoldDB" id="A0A9P7HFQ8"/>
<protein>
    <recommendedName>
        <fullName evidence="3">Aminoglycoside phosphotransferase domain-containing protein</fullName>
    </recommendedName>
</protein>
<reference evidence="1" key="1">
    <citation type="submission" date="2021-04" db="EMBL/GenBank/DDBJ databases">
        <title>Draft genome of Fusarium avenaceum strain F156N33, isolated from an atmospheric sample in Virginia.</title>
        <authorList>
            <person name="Yang S."/>
            <person name="Vinatzer B.A."/>
            <person name="Coleman J."/>
        </authorList>
    </citation>
    <scope>NUCLEOTIDE SEQUENCE</scope>
    <source>
        <strain evidence="1">F156N33</strain>
    </source>
</reference>
<keyword evidence="2" id="KW-1185">Reference proteome</keyword>